<keyword evidence="1" id="KW-0472">Membrane</keyword>
<proteinExistence type="predicted"/>
<evidence type="ECO:0000313" key="3">
    <source>
        <dbReference type="Proteomes" id="UP000533476"/>
    </source>
</evidence>
<dbReference type="Proteomes" id="UP000533476">
    <property type="component" value="Unassembled WGS sequence"/>
</dbReference>
<keyword evidence="3" id="KW-1185">Reference proteome</keyword>
<reference evidence="2 3" key="1">
    <citation type="submission" date="2020-04" db="EMBL/GenBank/DDBJ databases">
        <authorList>
            <person name="Zhang R."/>
            <person name="Schippers A."/>
        </authorList>
    </citation>
    <scope>NUCLEOTIDE SEQUENCE [LARGE SCALE GENOMIC DNA]</scope>
    <source>
        <strain evidence="2 3">DSM 109850</strain>
    </source>
</reference>
<gene>
    <name evidence="2" type="ORF">HIJ39_16780</name>
</gene>
<dbReference type="AlphaFoldDB" id="A0A7Y0Q579"/>
<sequence>MSTVGTHVGTWGLKLLILVALWHFLVHPWVVRHLAAEFGSLPGGSALFTNPGTALRQLLGPLP</sequence>
<feature type="transmembrane region" description="Helical" evidence="1">
    <location>
        <begin position="12"/>
        <end position="31"/>
    </location>
</feature>
<dbReference type="EMBL" id="JABBVZ010000077">
    <property type="protein sequence ID" value="NMP23989.1"/>
    <property type="molecule type" value="Genomic_DNA"/>
</dbReference>
<comment type="caution">
    <text evidence="2">The sequence shown here is derived from an EMBL/GenBank/DDBJ whole genome shotgun (WGS) entry which is preliminary data.</text>
</comment>
<evidence type="ECO:0000256" key="1">
    <source>
        <dbReference type="SAM" id="Phobius"/>
    </source>
</evidence>
<keyword evidence="1" id="KW-0812">Transmembrane</keyword>
<protein>
    <submittedName>
        <fullName evidence="2">Uncharacterized protein</fullName>
    </submittedName>
</protein>
<keyword evidence="1" id="KW-1133">Transmembrane helix</keyword>
<name>A0A7Y0Q579_9FIRM</name>
<dbReference type="RefSeq" id="WP_169101711.1">
    <property type="nucleotide sequence ID" value="NZ_JABBVZ010000077.1"/>
</dbReference>
<accession>A0A7Y0Q579</accession>
<organism evidence="2 3">
    <name type="scientific">Sulfobacillus harzensis</name>
    <dbReference type="NCBI Taxonomy" id="2729629"/>
    <lineage>
        <taxon>Bacteria</taxon>
        <taxon>Bacillati</taxon>
        <taxon>Bacillota</taxon>
        <taxon>Clostridia</taxon>
        <taxon>Eubacteriales</taxon>
        <taxon>Clostridiales Family XVII. Incertae Sedis</taxon>
        <taxon>Sulfobacillus</taxon>
    </lineage>
</organism>
<evidence type="ECO:0000313" key="2">
    <source>
        <dbReference type="EMBL" id="NMP23989.1"/>
    </source>
</evidence>